<dbReference type="Proteomes" id="UP000604825">
    <property type="component" value="Unassembled WGS sequence"/>
</dbReference>
<name>A0A811NT08_9POAL</name>
<comment type="caution">
    <text evidence="2">The sequence shown here is derived from an EMBL/GenBank/DDBJ whole genome shotgun (WGS) entry which is preliminary data.</text>
</comment>
<dbReference type="AlphaFoldDB" id="A0A811NT08"/>
<dbReference type="OrthoDB" id="10577879at2759"/>
<feature type="region of interest" description="Disordered" evidence="1">
    <location>
        <begin position="94"/>
        <end position="179"/>
    </location>
</feature>
<feature type="compositionally biased region" description="Basic residues" evidence="1">
    <location>
        <begin position="155"/>
        <end position="179"/>
    </location>
</feature>
<evidence type="ECO:0000313" key="3">
    <source>
        <dbReference type="Proteomes" id="UP000604825"/>
    </source>
</evidence>
<sequence>MVVKLIPESYILKRWTQQAITSDTDQVQNVQAPVEPVAHGMPLTGQKTSRFTNASISFAALAVEGCTSDENYAVLENHIKQMQSEFEEIKKRKMANRQNTGATEGGATEGAQDPGAPLVLKNTGPGAFAPTGPSLRTTGVVVDPSSSNVGNPPKSKGKGRKNEKAHKKGMNGQAKRKNRCSVCRSYDHNAQRCPD</sequence>
<evidence type="ECO:0000256" key="1">
    <source>
        <dbReference type="SAM" id="MobiDB-lite"/>
    </source>
</evidence>
<evidence type="ECO:0000313" key="2">
    <source>
        <dbReference type="EMBL" id="CAD6229635.1"/>
    </source>
</evidence>
<organism evidence="2 3">
    <name type="scientific">Miscanthus lutarioriparius</name>
    <dbReference type="NCBI Taxonomy" id="422564"/>
    <lineage>
        <taxon>Eukaryota</taxon>
        <taxon>Viridiplantae</taxon>
        <taxon>Streptophyta</taxon>
        <taxon>Embryophyta</taxon>
        <taxon>Tracheophyta</taxon>
        <taxon>Spermatophyta</taxon>
        <taxon>Magnoliopsida</taxon>
        <taxon>Liliopsida</taxon>
        <taxon>Poales</taxon>
        <taxon>Poaceae</taxon>
        <taxon>PACMAD clade</taxon>
        <taxon>Panicoideae</taxon>
        <taxon>Andropogonodae</taxon>
        <taxon>Andropogoneae</taxon>
        <taxon>Saccharinae</taxon>
        <taxon>Miscanthus</taxon>
    </lineage>
</organism>
<accession>A0A811NT08</accession>
<keyword evidence="3" id="KW-1185">Reference proteome</keyword>
<dbReference type="EMBL" id="CAJGYO010000005">
    <property type="protein sequence ID" value="CAD6229635.1"/>
    <property type="molecule type" value="Genomic_DNA"/>
</dbReference>
<protein>
    <recommendedName>
        <fullName evidence="4">Protein FAR1-RELATED SEQUENCE</fullName>
    </recommendedName>
</protein>
<evidence type="ECO:0008006" key="4">
    <source>
        <dbReference type="Google" id="ProtNLM"/>
    </source>
</evidence>
<reference evidence="2" key="1">
    <citation type="submission" date="2020-10" db="EMBL/GenBank/DDBJ databases">
        <authorList>
            <person name="Han B."/>
            <person name="Lu T."/>
            <person name="Zhao Q."/>
            <person name="Huang X."/>
            <person name="Zhao Y."/>
        </authorList>
    </citation>
    <scope>NUCLEOTIDE SEQUENCE</scope>
</reference>
<proteinExistence type="predicted"/>
<gene>
    <name evidence="2" type="ORF">NCGR_LOCUS20148</name>
</gene>